<dbReference type="EC" id="2.7.13.3" evidence="2"/>
<keyword evidence="3" id="KW-0597">Phosphoprotein</keyword>
<dbReference type="InterPro" id="IPR036097">
    <property type="entry name" value="HisK_dim/P_sf"/>
</dbReference>
<feature type="domain" description="Histidine kinase" evidence="7">
    <location>
        <begin position="157"/>
        <end position="373"/>
    </location>
</feature>
<accession>A0A6J7UE45</accession>
<dbReference type="PROSITE" id="PS50109">
    <property type="entry name" value="HIS_KIN"/>
    <property type="match status" value="1"/>
</dbReference>
<gene>
    <name evidence="8" type="ORF">UFOPK4355_00614</name>
</gene>
<dbReference type="CDD" id="cd00075">
    <property type="entry name" value="HATPase"/>
    <property type="match status" value="1"/>
</dbReference>
<dbReference type="InterPro" id="IPR050351">
    <property type="entry name" value="BphY/WalK/GraS-like"/>
</dbReference>
<dbReference type="GO" id="GO:0004721">
    <property type="term" value="F:phosphoprotein phosphatase activity"/>
    <property type="evidence" value="ECO:0007669"/>
    <property type="project" value="TreeGrafter"/>
</dbReference>
<evidence type="ECO:0000256" key="6">
    <source>
        <dbReference type="ARBA" id="ARBA00023012"/>
    </source>
</evidence>
<evidence type="ECO:0000256" key="3">
    <source>
        <dbReference type="ARBA" id="ARBA00022553"/>
    </source>
</evidence>
<dbReference type="GO" id="GO:0005886">
    <property type="term" value="C:plasma membrane"/>
    <property type="evidence" value="ECO:0007669"/>
    <property type="project" value="TreeGrafter"/>
</dbReference>
<dbReference type="Pfam" id="PF02518">
    <property type="entry name" value="HATPase_c"/>
    <property type="match status" value="1"/>
</dbReference>
<comment type="catalytic activity">
    <reaction evidence="1">
        <text>ATP + protein L-histidine = ADP + protein N-phospho-L-histidine.</text>
        <dbReference type="EC" id="2.7.13.3"/>
    </reaction>
</comment>
<dbReference type="AlphaFoldDB" id="A0A6J7UE45"/>
<evidence type="ECO:0000313" key="8">
    <source>
        <dbReference type="EMBL" id="CAB5063940.1"/>
    </source>
</evidence>
<keyword evidence="4" id="KW-0808">Transferase</keyword>
<evidence type="ECO:0000259" key="7">
    <source>
        <dbReference type="PROSITE" id="PS50109"/>
    </source>
</evidence>
<dbReference type="Pfam" id="PF00512">
    <property type="entry name" value="HisKA"/>
    <property type="match status" value="1"/>
</dbReference>
<dbReference type="Gene3D" id="3.30.565.10">
    <property type="entry name" value="Histidine kinase-like ATPase, C-terminal domain"/>
    <property type="match status" value="1"/>
</dbReference>
<dbReference type="InterPro" id="IPR004358">
    <property type="entry name" value="Sig_transdc_His_kin-like_C"/>
</dbReference>
<dbReference type="GO" id="GO:0000155">
    <property type="term" value="F:phosphorelay sensor kinase activity"/>
    <property type="evidence" value="ECO:0007669"/>
    <property type="project" value="InterPro"/>
</dbReference>
<dbReference type="InterPro" id="IPR003661">
    <property type="entry name" value="HisK_dim/P_dom"/>
</dbReference>
<dbReference type="InterPro" id="IPR036890">
    <property type="entry name" value="HATPase_C_sf"/>
</dbReference>
<dbReference type="Gene3D" id="1.10.287.130">
    <property type="match status" value="1"/>
</dbReference>
<dbReference type="SMART" id="SM00388">
    <property type="entry name" value="HisKA"/>
    <property type="match status" value="1"/>
</dbReference>
<evidence type="ECO:0000256" key="1">
    <source>
        <dbReference type="ARBA" id="ARBA00000085"/>
    </source>
</evidence>
<protein>
    <recommendedName>
        <fullName evidence="2">histidine kinase</fullName>
        <ecNumber evidence="2">2.7.13.3</ecNumber>
    </recommendedName>
</protein>
<dbReference type="PANTHER" id="PTHR45453:SF1">
    <property type="entry name" value="PHOSPHATE REGULON SENSOR PROTEIN PHOR"/>
    <property type="match status" value="1"/>
</dbReference>
<keyword evidence="5" id="KW-0418">Kinase</keyword>
<sequence length="382" mass="41655">MGEQLVKGLIRVKKYKYFPYDGAMKFLRNKGEADISDEPKLLPDILLATLGALEADSLVLLLGEVPIHQSNGIGTLGILRENRVVSEELLALVRVVRRTGQLHRGEVELPRGPIGEGKRELSVTVAPLNDSGMILVLISDESEYQKVDAIRRDFVANISHELKTPIGALSLLSEAVLGAKSEPDAVVKFASKMQKESRRLSELVQEIINLSRLQGSDPLLSAYAVDVEDIIREAANQCQINAESRKIEIVIGEVSNTTVLGDRDQLIMAVHNLIENAINYSPENTKVSVSASIIEGLVEISVADQGIGISESELERIFERFYRIDPARSRETGGTGLGLSIVKHVALNHGGDVSVWSKIAVGSTFALRLPIAPEENLNDGEN</sequence>
<dbReference type="SUPFAM" id="SSF55874">
    <property type="entry name" value="ATPase domain of HSP90 chaperone/DNA topoisomerase II/histidine kinase"/>
    <property type="match status" value="1"/>
</dbReference>
<evidence type="ECO:0000256" key="5">
    <source>
        <dbReference type="ARBA" id="ARBA00022777"/>
    </source>
</evidence>
<evidence type="ECO:0000256" key="2">
    <source>
        <dbReference type="ARBA" id="ARBA00012438"/>
    </source>
</evidence>
<dbReference type="FunFam" id="3.30.565.10:FF:000006">
    <property type="entry name" value="Sensor histidine kinase WalK"/>
    <property type="match status" value="1"/>
</dbReference>
<dbReference type="PANTHER" id="PTHR45453">
    <property type="entry name" value="PHOSPHATE REGULON SENSOR PROTEIN PHOR"/>
    <property type="match status" value="1"/>
</dbReference>
<name>A0A6J7UE45_9ZZZZ</name>
<dbReference type="CDD" id="cd00082">
    <property type="entry name" value="HisKA"/>
    <property type="match status" value="1"/>
</dbReference>
<keyword evidence="6" id="KW-0902">Two-component regulatory system</keyword>
<dbReference type="PRINTS" id="PR00344">
    <property type="entry name" value="BCTRLSENSOR"/>
</dbReference>
<dbReference type="GO" id="GO:0016036">
    <property type="term" value="P:cellular response to phosphate starvation"/>
    <property type="evidence" value="ECO:0007669"/>
    <property type="project" value="TreeGrafter"/>
</dbReference>
<evidence type="ECO:0000256" key="4">
    <source>
        <dbReference type="ARBA" id="ARBA00022679"/>
    </source>
</evidence>
<proteinExistence type="predicted"/>
<reference evidence="8" key="1">
    <citation type="submission" date="2020-05" db="EMBL/GenBank/DDBJ databases">
        <authorList>
            <person name="Chiriac C."/>
            <person name="Salcher M."/>
            <person name="Ghai R."/>
            <person name="Kavagutti S V."/>
        </authorList>
    </citation>
    <scope>NUCLEOTIDE SEQUENCE</scope>
</reference>
<dbReference type="InterPro" id="IPR003594">
    <property type="entry name" value="HATPase_dom"/>
</dbReference>
<dbReference type="InterPro" id="IPR005467">
    <property type="entry name" value="His_kinase_dom"/>
</dbReference>
<dbReference type="SMART" id="SM00387">
    <property type="entry name" value="HATPase_c"/>
    <property type="match status" value="1"/>
</dbReference>
<dbReference type="SUPFAM" id="SSF47384">
    <property type="entry name" value="Homodimeric domain of signal transducing histidine kinase"/>
    <property type="match status" value="1"/>
</dbReference>
<dbReference type="EMBL" id="CAFBQT010000064">
    <property type="protein sequence ID" value="CAB5063940.1"/>
    <property type="molecule type" value="Genomic_DNA"/>
</dbReference>
<organism evidence="8">
    <name type="scientific">freshwater metagenome</name>
    <dbReference type="NCBI Taxonomy" id="449393"/>
    <lineage>
        <taxon>unclassified sequences</taxon>
        <taxon>metagenomes</taxon>
        <taxon>ecological metagenomes</taxon>
    </lineage>
</organism>